<evidence type="ECO:0000313" key="4">
    <source>
        <dbReference type="Proteomes" id="UP000240830"/>
    </source>
</evidence>
<sequence length="346" mass="37544">MSARQMLLLALSLALLFSVHGRIDPVEFFAGMKVITLVGGAGNVPLNDQKLMNDTPATLFINKEWTQFSFNSSYTWAMPSFNVFADRLVQLQITDVLCSGDKFDIFLNETLFGTAAGGVSDGCKTNITNPNTALYNASFSSFSALLLPGLHAVKINVTDNPFQGGIGFIRIVPADMNNQGGHVAPPTTTISASQSTSRTRTRSSHSHSRSTTRSRTRTFSASQSGHCPSTTTTGSVPTLPHLHICHSIYRDLRVIKTQLPYHLAERACRKIGGTLAGINSSNFMGSTQMLFDCVGMNSHAWIQSWNGDRYKRTDCLRLYTGSAAPGGSINVPLSCQEGSAVMCRLY</sequence>
<feature type="compositionally biased region" description="Low complexity" evidence="1">
    <location>
        <begin position="187"/>
        <end position="198"/>
    </location>
</feature>
<feature type="signal peptide" evidence="2">
    <location>
        <begin position="1"/>
        <end position="21"/>
    </location>
</feature>
<proteinExistence type="predicted"/>
<evidence type="ECO:0000256" key="1">
    <source>
        <dbReference type="SAM" id="MobiDB-lite"/>
    </source>
</evidence>
<evidence type="ECO:0000256" key="2">
    <source>
        <dbReference type="SAM" id="SignalP"/>
    </source>
</evidence>
<feature type="region of interest" description="Disordered" evidence="1">
    <location>
        <begin position="179"/>
        <end position="233"/>
    </location>
</feature>
<accession>A0A2H9TFC2</accession>
<dbReference type="CDD" id="cd00037">
    <property type="entry name" value="CLECT"/>
    <property type="match status" value="1"/>
</dbReference>
<keyword evidence="4" id="KW-1185">Reference proteome</keyword>
<comment type="caution">
    <text evidence="3">The sequence shown here is derived from an EMBL/GenBank/DDBJ whole genome shotgun (WGS) entry which is preliminary data.</text>
</comment>
<keyword evidence="2" id="KW-0732">Signal</keyword>
<dbReference type="AlphaFoldDB" id="A0A2H9TFC2"/>
<evidence type="ECO:0008006" key="5">
    <source>
        <dbReference type="Google" id="ProtNLM"/>
    </source>
</evidence>
<evidence type="ECO:0000313" key="3">
    <source>
        <dbReference type="EMBL" id="PJF16436.1"/>
    </source>
</evidence>
<protein>
    <recommendedName>
        <fullName evidence="5">C-type lectin domain-containing protein</fullName>
    </recommendedName>
</protein>
<feature type="compositionally biased region" description="Basic residues" evidence="1">
    <location>
        <begin position="199"/>
        <end position="216"/>
    </location>
</feature>
<organism evidence="3 4">
    <name type="scientific">Paramicrosporidium saccamoebae</name>
    <dbReference type="NCBI Taxonomy" id="1246581"/>
    <lineage>
        <taxon>Eukaryota</taxon>
        <taxon>Fungi</taxon>
        <taxon>Fungi incertae sedis</taxon>
        <taxon>Cryptomycota</taxon>
        <taxon>Cryptomycota incertae sedis</taxon>
        <taxon>Paramicrosporidium</taxon>
    </lineage>
</organism>
<name>A0A2H9TFC2_9FUNG</name>
<dbReference type="EMBL" id="MTSL01000221">
    <property type="protein sequence ID" value="PJF16436.1"/>
    <property type="molecule type" value="Genomic_DNA"/>
</dbReference>
<dbReference type="OrthoDB" id="2251369at2759"/>
<feature type="chain" id="PRO_5014170648" description="C-type lectin domain-containing protein" evidence="2">
    <location>
        <begin position="22"/>
        <end position="346"/>
    </location>
</feature>
<reference evidence="3 4" key="1">
    <citation type="submission" date="2016-10" db="EMBL/GenBank/DDBJ databases">
        <title>The genome of Paramicrosporidium saccamoebae is the missing link in understanding Cryptomycota and Microsporidia evolution.</title>
        <authorList>
            <person name="Quandt C.A."/>
            <person name="Beaudet D."/>
            <person name="Corsaro D."/>
            <person name="Michel R."/>
            <person name="Corradi N."/>
            <person name="James T."/>
        </authorList>
    </citation>
    <scope>NUCLEOTIDE SEQUENCE [LARGE SCALE GENOMIC DNA]</scope>
    <source>
        <strain evidence="3 4">KSL3</strain>
    </source>
</reference>
<dbReference type="STRING" id="1246581.A0A2H9TFC2"/>
<gene>
    <name evidence="3" type="ORF">PSACC_03748</name>
</gene>
<dbReference type="Proteomes" id="UP000240830">
    <property type="component" value="Unassembled WGS sequence"/>
</dbReference>